<dbReference type="InterPro" id="IPR000086">
    <property type="entry name" value="NUDIX_hydrolase_dom"/>
</dbReference>
<protein>
    <recommendedName>
        <fullName evidence="23">Isopentenyl-diphosphate Delta-isomerase 1</fullName>
        <ecNumber evidence="8">5.3.3.2</ecNumber>
    </recommendedName>
    <alternativeName>
        <fullName evidence="24">Isopentenyl pyrophosphate isomerase 1</fullName>
    </alternativeName>
</protein>
<dbReference type="GO" id="GO:0050992">
    <property type="term" value="P:dimethylallyl diphosphate biosynthetic process"/>
    <property type="evidence" value="ECO:0007669"/>
    <property type="project" value="UniProtKB-UniPathway"/>
</dbReference>
<evidence type="ECO:0000256" key="8">
    <source>
        <dbReference type="ARBA" id="ARBA00012057"/>
    </source>
</evidence>
<reference evidence="26" key="2">
    <citation type="submission" date="2025-08" db="UniProtKB">
        <authorList>
            <consortium name="Ensembl"/>
        </authorList>
    </citation>
    <scope>IDENTIFICATION</scope>
</reference>
<comment type="similarity">
    <text evidence="6">Belongs to the IPP isomerase type 1 family.</text>
</comment>
<dbReference type="InterPro" id="IPR015797">
    <property type="entry name" value="NUDIX_hydrolase-like_dom_sf"/>
</dbReference>
<dbReference type="Gene3D" id="3.90.79.10">
    <property type="entry name" value="Nucleoside Triphosphate Pyrophosphohydrolase"/>
    <property type="match status" value="1"/>
</dbReference>
<dbReference type="PANTHER" id="PTHR10885:SF5">
    <property type="entry name" value="ISOPENTENYL-DIPHOSPHATE DELTA-ISOMERASE 1"/>
    <property type="match status" value="1"/>
</dbReference>
<keyword evidence="14" id="KW-0752">Steroid biosynthesis</keyword>
<accession>A0A8C5YEX1</accession>
<keyword evidence="16" id="KW-0756">Sterol biosynthesis</keyword>
<keyword evidence="13" id="KW-0460">Magnesium</keyword>
<keyword evidence="22" id="KW-0413">Isomerase</keyword>
<dbReference type="GO" id="GO:0005777">
    <property type="term" value="C:peroxisome"/>
    <property type="evidence" value="ECO:0007669"/>
    <property type="project" value="UniProtKB-SubCell"/>
</dbReference>
<keyword evidence="17" id="KW-0443">Lipid metabolism</keyword>
<dbReference type="NCBIfam" id="TIGR02150">
    <property type="entry name" value="IPP_isom_1"/>
    <property type="match status" value="1"/>
</dbReference>
<evidence type="ECO:0000256" key="24">
    <source>
        <dbReference type="ARBA" id="ARBA00041793"/>
    </source>
</evidence>
<comment type="subunit">
    <text evidence="7">Monomer.</text>
</comment>
<evidence type="ECO:0000256" key="10">
    <source>
        <dbReference type="ARBA" id="ARBA00022548"/>
    </source>
</evidence>
<dbReference type="Proteomes" id="UP000694394">
    <property type="component" value="Chromosome 2"/>
</dbReference>
<evidence type="ECO:0000256" key="15">
    <source>
        <dbReference type="ARBA" id="ARBA00022990"/>
    </source>
</evidence>
<dbReference type="UniPathway" id="UPA00059">
    <property type="reaction ID" value="UER00104"/>
</dbReference>
<dbReference type="GO" id="GO:0006695">
    <property type="term" value="P:cholesterol biosynthetic process"/>
    <property type="evidence" value="ECO:0007669"/>
    <property type="project" value="UniProtKB-KW"/>
</dbReference>
<dbReference type="PIRSF" id="PIRSF018427">
    <property type="entry name" value="Isopntndiph_ism"/>
    <property type="match status" value="1"/>
</dbReference>
<dbReference type="GO" id="GO:0009240">
    <property type="term" value="P:isopentenyl diphosphate biosynthetic process"/>
    <property type="evidence" value="ECO:0007669"/>
    <property type="project" value="TreeGrafter"/>
</dbReference>
<dbReference type="Ensembl" id="ENSMICT00000069858.1">
    <property type="protein sequence ID" value="ENSMICP00000050059.1"/>
    <property type="gene ID" value="ENSMICG00000043640.1"/>
</dbReference>
<proteinExistence type="inferred from homology"/>
<evidence type="ECO:0000256" key="3">
    <source>
        <dbReference type="ARBA" id="ARBA00003951"/>
    </source>
</evidence>
<dbReference type="AlphaFoldDB" id="A0A8C5YEX1"/>
<evidence type="ECO:0000256" key="2">
    <source>
        <dbReference type="ARBA" id="ARBA00001946"/>
    </source>
</evidence>
<evidence type="ECO:0000256" key="13">
    <source>
        <dbReference type="ARBA" id="ARBA00022842"/>
    </source>
</evidence>
<evidence type="ECO:0000256" key="11">
    <source>
        <dbReference type="ARBA" id="ARBA00022723"/>
    </source>
</evidence>
<evidence type="ECO:0000256" key="14">
    <source>
        <dbReference type="ARBA" id="ARBA00022955"/>
    </source>
</evidence>
<organism evidence="26 27">
    <name type="scientific">Microcebus murinus</name>
    <name type="common">Gray mouse lemur</name>
    <name type="synonym">Lemur murinus</name>
    <dbReference type="NCBI Taxonomy" id="30608"/>
    <lineage>
        <taxon>Eukaryota</taxon>
        <taxon>Metazoa</taxon>
        <taxon>Chordata</taxon>
        <taxon>Craniata</taxon>
        <taxon>Vertebrata</taxon>
        <taxon>Euteleostomi</taxon>
        <taxon>Mammalia</taxon>
        <taxon>Eutheria</taxon>
        <taxon>Euarchontoglires</taxon>
        <taxon>Primates</taxon>
        <taxon>Strepsirrhini</taxon>
        <taxon>Lemuriformes</taxon>
        <taxon>Cheirogaleidae</taxon>
        <taxon>Microcebus</taxon>
    </lineage>
</organism>
<evidence type="ECO:0000256" key="20">
    <source>
        <dbReference type="ARBA" id="ARBA00023221"/>
    </source>
</evidence>
<keyword evidence="11" id="KW-0479">Metal-binding</keyword>
<keyword evidence="19" id="KW-1207">Sterol metabolism</keyword>
<keyword evidence="21" id="KW-0414">Isoprene biosynthesis</keyword>
<dbReference type="InterPro" id="IPR011876">
    <property type="entry name" value="IsopentenylPP_isomerase_typ1"/>
</dbReference>
<dbReference type="Pfam" id="PF00293">
    <property type="entry name" value="NUDIX"/>
    <property type="match status" value="1"/>
</dbReference>
<comment type="pathway">
    <text evidence="5">Isoprenoid biosynthesis; dimethylallyl diphosphate biosynthesis; dimethylallyl diphosphate from isopentenyl diphosphate: step 1/1.</text>
</comment>
<reference evidence="26" key="1">
    <citation type="submission" date="2016-12" db="EMBL/GenBank/DDBJ databases">
        <title>Mouse lemur reference genome and diversity panel.</title>
        <authorList>
            <person name="Harris R."/>
            <person name="Larsen P."/>
            <person name="Liu Y."/>
            <person name="Hughes D.S."/>
            <person name="Murali S."/>
            <person name="Raveendran M."/>
            <person name="Korchina V."/>
            <person name="Wang M."/>
            <person name="Jhangiani S."/>
            <person name="Bandaranaike D."/>
            <person name="Bellair M."/>
            <person name="Blankenburg K."/>
            <person name="Chao H."/>
            <person name="Dahdouli M."/>
            <person name="Dinh H."/>
            <person name="Doddapaneni H."/>
            <person name="English A."/>
            <person name="Firestine M."/>
            <person name="Gnanaolivu R."/>
            <person name="Gross S."/>
            <person name="Hernandez B."/>
            <person name="Javaid M."/>
            <person name="Jayaseelan J."/>
            <person name="Jones J."/>
            <person name="Khan Z."/>
            <person name="Kovar C."/>
            <person name="Kurapati P."/>
            <person name="Le B."/>
            <person name="Lee S."/>
            <person name="Li M."/>
            <person name="Mathew T."/>
            <person name="Narasimhan A."/>
            <person name="Ngo D."/>
            <person name="Nguyen L."/>
            <person name="Okwuonu G."/>
            <person name="Ongeri F."/>
            <person name="Osuji N."/>
            <person name="Pu L.-L."/>
            <person name="Puazo M."/>
            <person name="Quiroz J."/>
            <person name="Raj R."/>
            <person name="Rajbhandari K."/>
            <person name="Reid J.G."/>
            <person name="Santibanez J."/>
            <person name="Sexton D."/>
            <person name="Skinner E."/>
            <person name="Vee V."/>
            <person name="Weissenberger G."/>
            <person name="Wu Y."/>
            <person name="Xin Y."/>
            <person name="Han Y."/>
            <person name="Campbell C."/>
            <person name="Brown A."/>
            <person name="Sullivan B."/>
            <person name="Shelton J."/>
            <person name="Brown S."/>
            <person name="Dudchenko O."/>
            <person name="Machol I."/>
            <person name="Durand N."/>
            <person name="Shamim M."/>
            <person name="Lieberman A."/>
            <person name="Muzny D.M."/>
            <person name="Richards S."/>
            <person name="Yoder A."/>
            <person name="Worley K.C."/>
            <person name="Rogers J."/>
            <person name="Gibbs R.A."/>
        </authorList>
    </citation>
    <scope>NUCLEOTIDE SEQUENCE [LARGE SCALE GENOMIC DNA]</scope>
</reference>
<evidence type="ECO:0000256" key="21">
    <source>
        <dbReference type="ARBA" id="ARBA00023229"/>
    </source>
</evidence>
<evidence type="ECO:0000256" key="18">
    <source>
        <dbReference type="ARBA" id="ARBA00023140"/>
    </source>
</evidence>
<keyword evidence="27" id="KW-1185">Reference proteome</keyword>
<evidence type="ECO:0000256" key="5">
    <source>
        <dbReference type="ARBA" id="ARBA00004826"/>
    </source>
</evidence>
<evidence type="ECO:0000313" key="26">
    <source>
        <dbReference type="Ensembl" id="ENSMICP00000050059.1"/>
    </source>
</evidence>
<dbReference type="SUPFAM" id="SSF55811">
    <property type="entry name" value="Nudix"/>
    <property type="match status" value="1"/>
</dbReference>
<keyword evidence="12" id="KW-0152">Cholesterol biosynthesis</keyword>
<dbReference type="GO" id="GO:0046872">
    <property type="term" value="F:metal ion binding"/>
    <property type="evidence" value="ECO:0007669"/>
    <property type="project" value="UniProtKB-KW"/>
</dbReference>
<evidence type="ECO:0000256" key="6">
    <source>
        <dbReference type="ARBA" id="ARBA00007579"/>
    </source>
</evidence>
<comment type="catalytic activity">
    <reaction evidence="1">
        <text>isopentenyl diphosphate = dimethylallyl diphosphate</text>
        <dbReference type="Rhea" id="RHEA:23284"/>
        <dbReference type="ChEBI" id="CHEBI:57623"/>
        <dbReference type="ChEBI" id="CHEBI:128769"/>
        <dbReference type="EC" id="5.3.3.2"/>
    </reaction>
</comment>
<dbReference type="CDD" id="cd02885">
    <property type="entry name" value="NUDIX_IPP_Isomerase"/>
    <property type="match status" value="1"/>
</dbReference>
<dbReference type="EMBL" id="ABDC03001361">
    <property type="status" value="NOT_ANNOTATED_CDS"/>
    <property type="molecule type" value="Genomic_DNA"/>
</dbReference>
<reference evidence="26" key="3">
    <citation type="submission" date="2025-09" db="UniProtKB">
        <authorList>
            <consortium name="Ensembl"/>
        </authorList>
    </citation>
    <scope>IDENTIFICATION</scope>
</reference>
<sequence length="176" mass="20364">IVLGQIQHFVTMPDINTNHLDKQQVQLLAEMCILIDEYDNKIGAETKKNCHLNKNTEKRLLHQAFSVFLFNNENKLLLQQMSDAKITFPDCFTNKCCSHPVSNPGELQENDALGVQRAAQRRLHAELGIPPGREHEIDYSPLVRKNVTLHPYPNKMKNYCYVKEITRTTFEKSSQW</sequence>
<comment type="function">
    <text evidence="3">Catalyzes the 1,3-allylic rearrangement of the homoallylic substrate isopentenyl (IPP) to its highly electrophilic allylic isomer, dimethylallyl diphosphate (DMAPP).</text>
</comment>
<evidence type="ECO:0000256" key="12">
    <source>
        <dbReference type="ARBA" id="ARBA00022778"/>
    </source>
</evidence>
<comment type="subcellular location">
    <subcellularLocation>
        <location evidence="4">Peroxisome</location>
    </subcellularLocation>
</comment>
<keyword evidence="20" id="KW-0753">Steroid metabolism</keyword>
<evidence type="ECO:0000256" key="17">
    <source>
        <dbReference type="ARBA" id="ARBA00023098"/>
    </source>
</evidence>
<dbReference type="GO" id="GO:0004452">
    <property type="term" value="F:isopentenyl-diphosphate delta-isomerase activity"/>
    <property type="evidence" value="ECO:0007669"/>
    <property type="project" value="UniProtKB-EC"/>
</dbReference>
<dbReference type="GeneTree" id="ENSGT00390000008527"/>
<keyword evidence="18" id="KW-0576">Peroxisome</keyword>
<evidence type="ECO:0000259" key="25">
    <source>
        <dbReference type="PROSITE" id="PS51462"/>
    </source>
</evidence>
<keyword evidence="15" id="KW-0007">Acetylation</keyword>
<name>A0A8C5YEX1_MICMU</name>
<evidence type="ECO:0000256" key="1">
    <source>
        <dbReference type="ARBA" id="ARBA00000374"/>
    </source>
</evidence>
<evidence type="ECO:0000256" key="19">
    <source>
        <dbReference type="ARBA" id="ARBA00023166"/>
    </source>
</evidence>
<evidence type="ECO:0000256" key="22">
    <source>
        <dbReference type="ARBA" id="ARBA00023235"/>
    </source>
</evidence>
<dbReference type="EC" id="5.3.3.2" evidence="8"/>
<keyword evidence="9" id="KW-0444">Lipid biosynthesis</keyword>
<comment type="cofactor">
    <cofactor evidence="2">
        <name>Mg(2+)</name>
        <dbReference type="ChEBI" id="CHEBI:18420"/>
    </cofactor>
</comment>
<evidence type="ECO:0000256" key="23">
    <source>
        <dbReference type="ARBA" id="ARBA00040188"/>
    </source>
</evidence>
<evidence type="ECO:0000313" key="27">
    <source>
        <dbReference type="Proteomes" id="UP000694394"/>
    </source>
</evidence>
<dbReference type="PANTHER" id="PTHR10885">
    <property type="entry name" value="ISOPENTENYL-DIPHOSPHATE DELTA-ISOMERASE"/>
    <property type="match status" value="1"/>
</dbReference>
<evidence type="ECO:0000256" key="9">
    <source>
        <dbReference type="ARBA" id="ARBA00022516"/>
    </source>
</evidence>
<evidence type="ECO:0000256" key="16">
    <source>
        <dbReference type="ARBA" id="ARBA00023011"/>
    </source>
</evidence>
<evidence type="ECO:0000256" key="4">
    <source>
        <dbReference type="ARBA" id="ARBA00004275"/>
    </source>
</evidence>
<keyword evidence="10" id="KW-0153">Cholesterol metabolism</keyword>
<dbReference type="PROSITE" id="PS51462">
    <property type="entry name" value="NUDIX"/>
    <property type="match status" value="1"/>
</dbReference>
<feature type="domain" description="Nudix hydrolase" evidence="25">
    <location>
        <begin position="60"/>
        <end position="176"/>
    </location>
</feature>
<evidence type="ECO:0000256" key="7">
    <source>
        <dbReference type="ARBA" id="ARBA00011245"/>
    </source>
</evidence>